<comment type="subunit">
    <text evidence="1">Interacts with ATP6V0C.</text>
</comment>
<dbReference type="InterPro" id="IPR001841">
    <property type="entry name" value="Znf_RING"/>
</dbReference>
<keyword evidence="3" id="KW-0479">Metal-binding</keyword>
<dbReference type="SUPFAM" id="SSF57850">
    <property type="entry name" value="RING/U-box"/>
    <property type="match status" value="1"/>
</dbReference>
<evidence type="ECO:0000256" key="7">
    <source>
        <dbReference type="ARBA" id="ARBA00031239"/>
    </source>
</evidence>
<dbReference type="Pfam" id="PF13445">
    <property type="entry name" value="zf-RING_UBOX"/>
    <property type="match status" value="1"/>
</dbReference>
<name>A0A8J8P7R1_HALGN</name>
<dbReference type="Proteomes" id="UP000785679">
    <property type="component" value="Unassembled WGS sequence"/>
</dbReference>
<sequence>MNYNIIQMYTSQEFAYCCDQVFEQIMLQSERTQDSHQMKEELSCQICFNVFNLNERYPMVLDCGHTFCDQCLCAMINSQNDGIFQCPLDKQQNNTISRNYALSKVVEKYFDQLHLKDNSLKLFCTKHPTYQIIQYNSLNRTLECEICSQI</sequence>
<organism evidence="10 11">
    <name type="scientific">Halteria grandinella</name>
    <dbReference type="NCBI Taxonomy" id="5974"/>
    <lineage>
        <taxon>Eukaryota</taxon>
        <taxon>Sar</taxon>
        <taxon>Alveolata</taxon>
        <taxon>Ciliophora</taxon>
        <taxon>Intramacronucleata</taxon>
        <taxon>Spirotrichea</taxon>
        <taxon>Stichotrichia</taxon>
        <taxon>Sporadotrichida</taxon>
        <taxon>Halteriidae</taxon>
        <taxon>Halteria</taxon>
    </lineage>
</organism>
<proteinExistence type="predicted"/>
<reference evidence="10" key="1">
    <citation type="submission" date="2019-06" db="EMBL/GenBank/DDBJ databases">
        <authorList>
            <person name="Zheng W."/>
        </authorList>
    </citation>
    <scope>NUCLEOTIDE SEQUENCE</scope>
    <source>
        <strain evidence="10">QDHG01</strain>
    </source>
</reference>
<dbReference type="PROSITE" id="PS00518">
    <property type="entry name" value="ZF_RING_1"/>
    <property type="match status" value="1"/>
</dbReference>
<evidence type="ECO:0000313" key="11">
    <source>
        <dbReference type="Proteomes" id="UP000785679"/>
    </source>
</evidence>
<keyword evidence="5" id="KW-0862">Zinc</keyword>
<dbReference type="EMBL" id="RRYP01000322">
    <property type="protein sequence ID" value="TNV87600.1"/>
    <property type="molecule type" value="Genomic_DNA"/>
</dbReference>
<dbReference type="AlphaFoldDB" id="A0A8J8P7R1"/>
<dbReference type="SMART" id="SM00184">
    <property type="entry name" value="RING"/>
    <property type="match status" value="1"/>
</dbReference>
<dbReference type="InterPro" id="IPR027370">
    <property type="entry name" value="Znf-RING_euk"/>
</dbReference>
<dbReference type="InterPro" id="IPR013083">
    <property type="entry name" value="Znf_RING/FYVE/PHD"/>
</dbReference>
<evidence type="ECO:0000256" key="6">
    <source>
        <dbReference type="ARBA" id="ARBA00030086"/>
    </source>
</evidence>
<dbReference type="GO" id="GO:0008270">
    <property type="term" value="F:zinc ion binding"/>
    <property type="evidence" value="ECO:0007669"/>
    <property type="project" value="UniProtKB-KW"/>
</dbReference>
<evidence type="ECO:0000259" key="9">
    <source>
        <dbReference type="PROSITE" id="PS50089"/>
    </source>
</evidence>
<evidence type="ECO:0000256" key="8">
    <source>
        <dbReference type="PROSITE-ProRule" id="PRU00175"/>
    </source>
</evidence>
<dbReference type="PANTHER" id="PTHR46675">
    <property type="entry name" value="E3 UBIQUITIN-PROTEIN LIGASE RNF182"/>
    <property type="match status" value="1"/>
</dbReference>
<evidence type="ECO:0000256" key="4">
    <source>
        <dbReference type="ARBA" id="ARBA00022771"/>
    </source>
</evidence>
<dbReference type="PROSITE" id="PS50089">
    <property type="entry name" value="ZF_RING_2"/>
    <property type="match status" value="1"/>
</dbReference>
<evidence type="ECO:0000256" key="3">
    <source>
        <dbReference type="ARBA" id="ARBA00022723"/>
    </source>
</evidence>
<evidence type="ECO:0000313" key="10">
    <source>
        <dbReference type="EMBL" id="TNV87600.1"/>
    </source>
</evidence>
<dbReference type="Gene3D" id="3.30.40.10">
    <property type="entry name" value="Zinc/RING finger domain, C3HC4 (zinc finger)"/>
    <property type="match status" value="1"/>
</dbReference>
<dbReference type="InterPro" id="IPR042285">
    <property type="entry name" value="RNF182"/>
</dbReference>
<evidence type="ECO:0000256" key="5">
    <source>
        <dbReference type="ARBA" id="ARBA00022833"/>
    </source>
</evidence>
<comment type="caution">
    <text evidence="10">The sequence shown here is derived from an EMBL/GenBank/DDBJ whole genome shotgun (WGS) entry which is preliminary data.</text>
</comment>
<dbReference type="OrthoDB" id="252722at2759"/>
<dbReference type="InterPro" id="IPR017907">
    <property type="entry name" value="Znf_RING_CS"/>
</dbReference>
<gene>
    <name evidence="10" type="ORF">FGO68_gene4251</name>
</gene>
<accession>A0A8J8P7R1</accession>
<evidence type="ECO:0000256" key="1">
    <source>
        <dbReference type="ARBA" id="ARBA00011482"/>
    </source>
</evidence>
<evidence type="ECO:0000256" key="2">
    <source>
        <dbReference type="ARBA" id="ARBA00014050"/>
    </source>
</evidence>
<keyword evidence="4 8" id="KW-0863">Zinc-finger</keyword>
<protein>
    <recommendedName>
        <fullName evidence="2">E3 ubiquitin-protein ligase RNF182</fullName>
    </recommendedName>
    <alternativeName>
        <fullName evidence="7">RING finger protein 182</fullName>
    </alternativeName>
    <alternativeName>
        <fullName evidence="6">RING-type E3 ubiquitin transferase RNF182</fullName>
    </alternativeName>
</protein>
<feature type="domain" description="RING-type" evidence="9">
    <location>
        <begin position="44"/>
        <end position="90"/>
    </location>
</feature>
<dbReference type="PANTHER" id="PTHR46675:SF4">
    <property type="entry name" value="E3 UBIQUITIN-PROTEIN LIGASE RNF182"/>
    <property type="match status" value="1"/>
</dbReference>
<keyword evidence="11" id="KW-1185">Reference proteome</keyword>